<dbReference type="RefSeq" id="WP_162671754.1">
    <property type="nucleotide sequence ID" value="NZ_LR593886.1"/>
</dbReference>
<dbReference type="KEGG" id="gms:SOIL9_00950"/>
<accession>A0A6P2DCM0</accession>
<gene>
    <name evidence="1" type="ORF">SOIL9_00950</name>
</gene>
<evidence type="ECO:0000313" key="1">
    <source>
        <dbReference type="EMBL" id="VTR98976.1"/>
    </source>
</evidence>
<name>A0A6P2DCM0_9BACT</name>
<keyword evidence="2" id="KW-1185">Reference proteome</keyword>
<dbReference type="Proteomes" id="UP000464178">
    <property type="component" value="Chromosome"/>
</dbReference>
<protein>
    <recommendedName>
        <fullName evidence="3">Lipoprotein</fullName>
    </recommendedName>
</protein>
<dbReference type="PROSITE" id="PS51257">
    <property type="entry name" value="PROKAR_LIPOPROTEIN"/>
    <property type="match status" value="1"/>
</dbReference>
<organism evidence="1 2">
    <name type="scientific">Gemmata massiliana</name>
    <dbReference type="NCBI Taxonomy" id="1210884"/>
    <lineage>
        <taxon>Bacteria</taxon>
        <taxon>Pseudomonadati</taxon>
        <taxon>Planctomycetota</taxon>
        <taxon>Planctomycetia</taxon>
        <taxon>Gemmatales</taxon>
        <taxon>Gemmataceae</taxon>
        <taxon>Gemmata</taxon>
    </lineage>
</organism>
<evidence type="ECO:0000313" key="2">
    <source>
        <dbReference type="Proteomes" id="UP000464178"/>
    </source>
</evidence>
<proteinExistence type="predicted"/>
<evidence type="ECO:0008006" key="3">
    <source>
        <dbReference type="Google" id="ProtNLM"/>
    </source>
</evidence>
<dbReference type="EMBL" id="LR593886">
    <property type="protein sequence ID" value="VTR98976.1"/>
    <property type="molecule type" value="Genomic_DNA"/>
</dbReference>
<sequence>MRGFTLRAVPVYFVAFACGCFGKQDVQRTDGPPPSPTHAYWKQASEILARKPDAETMPAYVALVRVQTDALRELPTDGVDAELIAAVASVIKCEEDVLRRAEMVDNNPARLKESKELAMGFANANRVATESKKRLKALQPALNTRHGGGFAPMV</sequence>
<reference evidence="1 2" key="1">
    <citation type="submission" date="2019-05" db="EMBL/GenBank/DDBJ databases">
        <authorList>
            <consortium name="Science for Life Laboratories"/>
        </authorList>
    </citation>
    <scope>NUCLEOTIDE SEQUENCE [LARGE SCALE GENOMIC DNA]</scope>
    <source>
        <strain evidence="1">Soil9</strain>
    </source>
</reference>
<dbReference type="AlphaFoldDB" id="A0A6P2DCM0"/>